<feature type="repeat" description="WD" evidence="15">
    <location>
        <begin position="119"/>
        <end position="154"/>
    </location>
</feature>
<organism evidence="18 19">
    <name type="scientific">Trichomonascus ciferrii</name>
    <dbReference type="NCBI Taxonomy" id="44093"/>
    <lineage>
        <taxon>Eukaryota</taxon>
        <taxon>Fungi</taxon>
        <taxon>Dikarya</taxon>
        <taxon>Ascomycota</taxon>
        <taxon>Saccharomycotina</taxon>
        <taxon>Dipodascomycetes</taxon>
        <taxon>Dipodascales</taxon>
        <taxon>Trichomonascaceae</taxon>
        <taxon>Trichomonascus</taxon>
        <taxon>Trichomonascus ciferrii complex</taxon>
    </lineage>
</organism>
<proteinExistence type="inferred from homology"/>
<feature type="compositionally biased region" description="Polar residues" evidence="16">
    <location>
        <begin position="1046"/>
        <end position="1057"/>
    </location>
</feature>
<dbReference type="InterPro" id="IPR036322">
    <property type="entry name" value="WD40_repeat_dom_sf"/>
</dbReference>
<feature type="compositionally biased region" description="Polar residues" evidence="16">
    <location>
        <begin position="903"/>
        <end position="918"/>
    </location>
</feature>
<dbReference type="GO" id="GO:0005198">
    <property type="term" value="F:structural molecule activity"/>
    <property type="evidence" value="ECO:0007669"/>
    <property type="project" value="TreeGrafter"/>
</dbReference>
<name>A0A642UN70_9ASCO</name>
<evidence type="ECO:0000256" key="12">
    <source>
        <dbReference type="ARBA" id="ARBA00023136"/>
    </source>
</evidence>
<feature type="compositionally biased region" description="Pro residues" evidence="16">
    <location>
        <begin position="939"/>
        <end position="957"/>
    </location>
</feature>
<dbReference type="EMBL" id="SWFS01000467">
    <property type="protein sequence ID" value="KAA8902302.1"/>
    <property type="molecule type" value="Genomic_DNA"/>
</dbReference>
<evidence type="ECO:0000256" key="8">
    <source>
        <dbReference type="ARBA" id="ARBA00022737"/>
    </source>
</evidence>
<dbReference type="SUPFAM" id="SSF50978">
    <property type="entry name" value="WD40 repeat-like"/>
    <property type="match status" value="1"/>
</dbReference>
<evidence type="ECO:0000256" key="7">
    <source>
        <dbReference type="ARBA" id="ARBA00022574"/>
    </source>
</evidence>
<evidence type="ECO:0000256" key="11">
    <source>
        <dbReference type="ARBA" id="ARBA00022927"/>
    </source>
</evidence>
<dbReference type="PANTHER" id="PTHR13923">
    <property type="entry name" value="SEC31-RELATED PROTEIN"/>
    <property type="match status" value="1"/>
</dbReference>
<dbReference type="VEuPathDB" id="FungiDB:TRICI_005904"/>
<dbReference type="Gene3D" id="1.20.940.10">
    <property type="entry name" value="Functional domain of the splicing factor Prp18"/>
    <property type="match status" value="1"/>
</dbReference>
<sequence>MVKLKEVPRAASFAWSPSVEDPLLVTGTVSGAIDADFSSKAQLEFWNLNLDTTTIGQTAQLEPVRSLDTDAKFYDIAWGGISSSKPKGVVAGALESGILNLWDPQRVMSGASTEPSETTDHHSGPVKSLDFNAVENHLLASAGASNEIFVWDVNRFDQPYAPATAQGQALDENSIEAVSWNNKVANILAAGSSNGITAVWDTKKWNQQGRPVLKLQYAKSQVSSVVWHPTNSTTLMTASVDDSAPVICLWDLRNANAPAKILQGHERGVLSLDWCRQDSGFLLSSGKDNRTLLWNPETGDKLGEYPTATNWSFETAFNPTCPNIFASATFDGTIDIQTLQDTSTPGSQEQTKPEGDEFWNSSFVDTQKPTFTLQQAPKWLKRPVSVNFGFGGKIVSVKTQNGVSSVSIDSFVGDQAINEETTKFADALQSNDLSTVAREKITSSNKKADKFDWEVISALLSKGSKKEKLAKFFGGTESGTQVGGEDSESDKEKPKDTDTGDFFNELSSTPETFVPKGSFDLFSGAQSDADKSLIRAVLQGKVEEAVNICINENRLSDAFMLALHADDKVKNKVQEAYVSKNAESKPFVRLLASVSSKKLDDVVDNANVSEWKDIIVGLFTYCDNDETFANLCGRLGDRLLEKSKKTEDDRNSAVFCYLAGSNLEKISSIWLREVSETETENRKNPEGKAAATPYAAHVKALHTFIEKVTVFQKAVGATQQEKSGDDKLAHLFDAYRDYANIVASQGHLDLAEKYLNLLPPQYPGVSIEKDRVQKAAKKEPVSTAGTTTSTTSRRPGVPVAPAVPKPSTYSPNTSIYAPAAGAASTTVPPAQTAYGGGVQQPTQPSPYAPVANPYQPQQPAQPTPPPPGPPMAGQAPPPSKKKEVGGWNDLPSSAINAPGARKTPSSQTITSPFPNQQPVAPPVTSPPNAMGSRQNSATIPPPPPPSNARPPPPPPPSKGSTPPVTSPRAASPHIPSPPTNRYAPAPTTAPGSNGFSTSPGAPPQNPYAQPHPHPPSNPYANPPQTTRASPAPVNPYAPPAGGNRAATPSSAASQYTPDRTAAAPAPGHAQPPPPPPPAASAAAPPPPPPAAGAPPQQTPPPQQEPEVPKKPKHPAGDRSHIPDASKPVFEVLNSELQRVKPNVPQTFQKKVIDTERRLNILFDHLNNEDLEADTVSSMVTLSQALAAKDFDVAQQLHLELLTTKPEECGQWMVGVKRLIEIARVV</sequence>
<dbReference type="PANTHER" id="PTHR13923:SF11">
    <property type="entry name" value="SECRETORY 31, ISOFORM D"/>
    <property type="match status" value="1"/>
</dbReference>
<comment type="subcellular location">
    <subcellularLocation>
        <location evidence="1">Cytoplasmic vesicle</location>
        <location evidence="1">COPII-coated vesicle membrane</location>
        <topology evidence="1">Peripheral membrane protein</topology>
        <orientation evidence="1">Cytoplasmic side</orientation>
    </subcellularLocation>
    <subcellularLocation>
        <location evidence="2">Endoplasmic reticulum membrane</location>
        <topology evidence="2">Peripheral membrane protein</topology>
        <orientation evidence="2">Cytoplasmic side</orientation>
    </subcellularLocation>
</comment>
<keyword evidence="7 15" id="KW-0853">WD repeat</keyword>
<feature type="compositionally biased region" description="Low complexity" evidence="16">
    <location>
        <begin position="782"/>
        <end position="802"/>
    </location>
</feature>
<dbReference type="OrthoDB" id="542917at2759"/>
<keyword evidence="11" id="KW-0653">Protein transport</keyword>
<comment type="caution">
    <text evidence="18">The sequence shown here is derived from an EMBL/GenBank/DDBJ whole genome shotgun (WGS) entry which is preliminary data.</text>
</comment>
<feature type="compositionally biased region" description="Pro residues" evidence="16">
    <location>
        <begin position="859"/>
        <end position="878"/>
    </location>
</feature>
<keyword evidence="10" id="KW-0931">ER-Golgi transport</keyword>
<dbReference type="GO" id="GO:0070971">
    <property type="term" value="C:endoplasmic reticulum exit site"/>
    <property type="evidence" value="ECO:0007669"/>
    <property type="project" value="TreeGrafter"/>
</dbReference>
<feature type="compositionally biased region" description="Pro residues" evidence="16">
    <location>
        <begin position="1000"/>
        <end position="1021"/>
    </location>
</feature>
<comment type="function">
    <text evidence="14">Component of the coat protein complex II (COPII) which promotes the formation of transport vesicles from the endoplasmic reticulum (ER). The coat has two main functions, the physical deformation of the endoplasmic reticulum membrane into vesicles and the selection of cargo molecules.</text>
</comment>
<evidence type="ECO:0000313" key="19">
    <source>
        <dbReference type="Proteomes" id="UP000761534"/>
    </source>
</evidence>
<evidence type="ECO:0000256" key="5">
    <source>
        <dbReference type="ARBA" id="ARBA00021236"/>
    </source>
</evidence>
<evidence type="ECO:0000256" key="13">
    <source>
        <dbReference type="ARBA" id="ARBA00023329"/>
    </source>
</evidence>
<evidence type="ECO:0000256" key="2">
    <source>
        <dbReference type="ARBA" id="ARBA00004397"/>
    </source>
</evidence>
<dbReference type="Pfam" id="PF00400">
    <property type="entry name" value="WD40"/>
    <property type="match status" value="2"/>
</dbReference>
<keyword evidence="13" id="KW-0968">Cytoplasmic vesicle</keyword>
<dbReference type="FunFam" id="1.20.940.10:FF:000007">
    <property type="entry name" value="Protein transport protein (SEC31), putative"/>
    <property type="match status" value="1"/>
</dbReference>
<dbReference type="Proteomes" id="UP000761534">
    <property type="component" value="Unassembled WGS sequence"/>
</dbReference>
<dbReference type="SMART" id="SM00320">
    <property type="entry name" value="WD40"/>
    <property type="match status" value="6"/>
</dbReference>
<dbReference type="Gene3D" id="1.25.40.1030">
    <property type="match status" value="1"/>
</dbReference>
<evidence type="ECO:0000259" key="17">
    <source>
        <dbReference type="Pfam" id="PF07304"/>
    </source>
</evidence>
<feature type="compositionally biased region" description="Basic and acidic residues" evidence="16">
    <location>
        <begin position="770"/>
        <end position="780"/>
    </location>
</feature>
<evidence type="ECO:0000256" key="6">
    <source>
        <dbReference type="ARBA" id="ARBA00022448"/>
    </source>
</evidence>
<feature type="compositionally biased region" description="Low complexity" evidence="16">
    <location>
        <begin position="848"/>
        <end position="858"/>
    </location>
</feature>
<feature type="domain" description="SRA1/Sec31" evidence="17">
    <location>
        <begin position="1086"/>
        <end position="1220"/>
    </location>
</feature>
<dbReference type="GO" id="GO:0007029">
    <property type="term" value="P:endoplasmic reticulum organization"/>
    <property type="evidence" value="ECO:0007669"/>
    <property type="project" value="TreeGrafter"/>
</dbReference>
<keyword evidence="6" id="KW-0813">Transport</keyword>
<keyword evidence="12" id="KW-0472">Membrane</keyword>
<evidence type="ECO:0000256" key="1">
    <source>
        <dbReference type="ARBA" id="ARBA00004299"/>
    </source>
</evidence>
<evidence type="ECO:0000256" key="4">
    <source>
        <dbReference type="ARBA" id="ARBA00013507"/>
    </source>
</evidence>
<keyword evidence="9" id="KW-0256">Endoplasmic reticulum</keyword>
<feature type="region of interest" description="Disordered" evidence="16">
    <location>
        <begin position="770"/>
        <end position="810"/>
    </location>
</feature>
<dbReference type="PROSITE" id="PS50082">
    <property type="entry name" value="WD_REPEATS_2"/>
    <property type="match status" value="2"/>
</dbReference>
<evidence type="ECO:0000256" key="14">
    <source>
        <dbReference type="ARBA" id="ARBA00025471"/>
    </source>
</evidence>
<feature type="compositionally biased region" description="Low complexity" evidence="16">
    <location>
        <begin position="958"/>
        <end position="967"/>
    </location>
</feature>
<dbReference type="InterPro" id="IPR015943">
    <property type="entry name" value="WD40/YVTN_repeat-like_dom_sf"/>
</dbReference>
<dbReference type="GO" id="GO:0005789">
    <property type="term" value="C:endoplasmic reticulum membrane"/>
    <property type="evidence" value="ECO:0007669"/>
    <property type="project" value="UniProtKB-SubCell"/>
</dbReference>
<dbReference type="GO" id="GO:0030127">
    <property type="term" value="C:COPII vesicle coat"/>
    <property type="evidence" value="ECO:0007669"/>
    <property type="project" value="TreeGrafter"/>
</dbReference>
<dbReference type="Gene3D" id="2.130.10.10">
    <property type="entry name" value="YVTN repeat-like/Quinoprotein amine dehydrogenase"/>
    <property type="match status" value="1"/>
</dbReference>
<protein>
    <recommendedName>
        <fullName evidence="5">Protein transport protein SEC31</fullName>
    </recommendedName>
    <alternativeName>
        <fullName evidence="4">Protein transport protein sec31</fullName>
    </alternativeName>
</protein>
<reference evidence="18" key="1">
    <citation type="journal article" date="2019" name="G3 (Bethesda)">
        <title>Genome Assemblies of Two Rare Opportunistic Yeast Pathogens: Diutina rugosa (syn. Candida rugosa) and Trichomonascus ciferrii (syn. Candida ciferrii).</title>
        <authorList>
            <person name="Mixao V."/>
            <person name="Saus E."/>
            <person name="Hansen A.P."/>
            <person name="Lass-Florl C."/>
            <person name="Gabaldon T."/>
        </authorList>
    </citation>
    <scope>NUCLEOTIDE SEQUENCE</scope>
    <source>
        <strain evidence="18">CBS 4856</strain>
    </source>
</reference>
<feature type="compositionally biased region" description="Pro residues" evidence="16">
    <location>
        <begin position="1069"/>
        <end position="1103"/>
    </location>
</feature>
<comment type="similarity">
    <text evidence="3">Belongs to the WD repeat SEC31 family.</text>
</comment>
<dbReference type="InterPro" id="IPR001680">
    <property type="entry name" value="WD40_rpt"/>
</dbReference>
<feature type="region of interest" description="Disordered" evidence="16">
    <location>
        <begin position="826"/>
        <end position="1123"/>
    </location>
</feature>
<evidence type="ECO:0000256" key="9">
    <source>
        <dbReference type="ARBA" id="ARBA00022824"/>
    </source>
</evidence>
<feature type="repeat" description="WD" evidence="15">
    <location>
        <begin position="262"/>
        <end position="304"/>
    </location>
</feature>
<dbReference type="GO" id="GO:0090110">
    <property type="term" value="P:COPII-coated vesicle cargo loading"/>
    <property type="evidence" value="ECO:0007669"/>
    <property type="project" value="TreeGrafter"/>
</dbReference>
<dbReference type="InterPro" id="IPR040251">
    <property type="entry name" value="SEC31-like"/>
</dbReference>
<evidence type="ECO:0000256" key="3">
    <source>
        <dbReference type="ARBA" id="ARBA00009358"/>
    </source>
</evidence>
<feature type="compositionally biased region" description="Basic and acidic residues" evidence="16">
    <location>
        <begin position="1106"/>
        <end position="1123"/>
    </location>
</feature>
<dbReference type="InterPro" id="IPR009917">
    <property type="entry name" value="SRA1/Sec31"/>
</dbReference>
<gene>
    <name evidence="18" type="ORF">TRICI_005904</name>
</gene>
<keyword evidence="8" id="KW-0677">Repeat</keyword>
<dbReference type="AlphaFoldDB" id="A0A642UN70"/>
<feature type="region of interest" description="Disordered" evidence="16">
    <location>
        <begin position="476"/>
        <end position="502"/>
    </location>
</feature>
<keyword evidence="19" id="KW-1185">Reference proteome</keyword>
<evidence type="ECO:0000256" key="10">
    <source>
        <dbReference type="ARBA" id="ARBA00022892"/>
    </source>
</evidence>
<feature type="compositionally biased region" description="Polar residues" evidence="16">
    <location>
        <begin position="989"/>
        <end position="999"/>
    </location>
</feature>
<accession>A0A642UN70</accession>
<dbReference type="Pfam" id="PF07304">
    <property type="entry name" value="SRA1"/>
    <property type="match status" value="1"/>
</dbReference>
<evidence type="ECO:0000256" key="16">
    <source>
        <dbReference type="SAM" id="MobiDB-lite"/>
    </source>
</evidence>
<evidence type="ECO:0000256" key="15">
    <source>
        <dbReference type="PROSITE-ProRule" id="PRU00221"/>
    </source>
</evidence>
<evidence type="ECO:0000313" key="18">
    <source>
        <dbReference type="EMBL" id="KAA8902302.1"/>
    </source>
</evidence>
<dbReference type="GO" id="GO:0015031">
    <property type="term" value="P:protein transport"/>
    <property type="evidence" value="ECO:0007669"/>
    <property type="project" value="UniProtKB-KW"/>
</dbReference>